<evidence type="ECO:0000313" key="4">
    <source>
        <dbReference type="Proteomes" id="UP000015241"/>
    </source>
</evidence>
<dbReference type="OrthoDB" id="2507344at2759"/>
<reference evidence="3 4" key="1">
    <citation type="journal article" date="2012" name="Science">
        <title>The Paleozoic origin of enzymatic lignin decomposition reconstructed from 31 fungal genomes.</title>
        <authorList>
            <person name="Floudas D."/>
            <person name="Binder M."/>
            <person name="Riley R."/>
            <person name="Barry K."/>
            <person name="Blanchette R.A."/>
            <person name="Henrissat B."/>
            <person name="Martinez A.T."/>
            <person name="Otillar R."/>
            <person name="Spatafora J.W."/>
            <person name="Yadav J.S."/>
            <person name="Aerts A."/>
            <person name="Benoit I."/>
            <person name="Boyd A."/>
            <person name="Carlson A."/>
            <person name="Copeland A."/>
            <person name="Coutinho P.M."/>
            <person name="de Vries R.P."/>
            <person name="Ferreira P."/>
            <person name="Findley K."/>
            <person name="Foster B."/>
            <person name="Gaskell J."/>
            <person name="Glotzer D."/>
            <person name="Gorecki P."/>
            <person name="Heitman J."/>
            <person name="Hesse C."/>
            <person name="Hori C."/>
            <person name="Igarashi K."/>
            <person name="Jurgens J.A."/>
            <person name="Kallen N."/>
            <person name="Kersten P."/>
            <person name="Kohler A."/>
            <person name="Kuees U."/>
            <person name="Kumar T.K.A."/>
            <person name="Kuo A."/>
            <person name="LaButti K."/>
            <person name="Larrondo L.F."/>
            <person name="Lindquist E."/>
            <person name="Ling A."/>
            <person name="Lombard V."/>
            <person name="Lucas S."/>
            <person name="Lundell T."/>
            <person name="Martin R."/>
            <person name="McLaughlin D.J."/>
            <person name="Morgenstern I."/>
            <person name="Morin E."/>
            <person name="Murat C."/>
            <person name="Nagy L.G."/>
            <person name="Nolan M."/>
            <person name="Ohm R.A."/>
            <person name="Patyshakuliyeva A."/>
            <person name="Rokas A."/>
            <person name="Ruiz-Duenas F.J."/>
            <person name="Sabat G."/>
            <person name="Salamov A."/>
            <person name="Samejima M."/>
            <person name="Schmutz J."/>
            <person name="Slot J.C."/>
            <person name="St John F."/>
            <person name="Stenlid J."/>
            <person name="Sun H."/>
            <person name="Sun S."/>
            <person name="Syed K."/>
            <person name="Tsang A."/>
            <person name="Wiebenga A."/>
            <person name="Young D."/>
            <person name="Pisabarro A."/>
            <person name="Eastwood D.C."/>
            <person name="Martin F."/>
            <person name="Cullen D."/>
            <person name="Grigoriev I.V."/>
            <person name="Hibbett D.S."/>
        </authorList>
    </citation>
    <scope>NUCLEOTIDE SEQUENCE</scope>
    <source>
        <strain evidence="4">FP-58527</strain>
    </source>
</reference>
<dbReference type="SMART" id="SM00487">
    <property type="entry name" value="DEXDc"/>
    <property type="match status" value="1"/>
</dbReference>
<dbReference type="GO" id="GO:0005694">
    <property type="term" value="C:chromosome"/>
    <property type="evidence" value="ECO:0007669"/>
    <property type="project" value="TreeGrafter"/>
</dbReference>
<dbReference type="PANTHER" id="PTHR13710:SF154">
    <property type="entry name" value="RECQ HELICASE, PUTATIVE (AFU_ORTHOLOGUE AFUA_6G14720)-RELATED"/>
    <property type="match status" value="1"/>
</dbReference>
<keyword evidence="4" id="KW-1185">Reference proteome</keyword>
<dbReference type="Proteomes" id="UP000015241">
    <property type="component" value="Unassembled WGS sequence"/>
</dbReference>
<dbReference type="GO" id="GO:0005524">
    <property type="term" value="F:ATP binding"/>
    <property type="evidence" value="ECO:0007669"/>
    <property type="project" value="InterPro"/>
</dbReference>
<dbReference type="InterPro" id="IPR011545">
    <property type="entry name" value="DEAD/DEAH_box_helicase_dom"/>
</dbReference>
<comment type="similarity">
    <text evidence="1">Belongs to the helicase family. RecQ subfamily.</text>
</comment>
<dbReference type="InParanoid" id="S8ES58"/>
<dbReference type="AlphaFoldDB" id="S8ES58"/>
<dbReference type="PANTHER" id="PTHR13710">
    <property type="entry name" value="DNA HELICASE RECQ FAMILY MEMBER"/>
    <property type="match status" value="1"/>
</dbReference>
<dbReference type="STRING" id="743788.S8ES58"/>
<dbReference type="GO" id="GO:0005737">
    <property type="term" value="C:cytoplasm"/>
    <property type="evidence" value="ECO:0007669"/>
    <property type="project" value="TreeGrafter"/>
</dbReference>
<sequence length="241" mass="26895">MQSLIALRKFLGDEQASFTNALQGQALETILARKTNVLVVLPTGSGKSTLIFLPAKMFEQAYTTVVVVPLKALHEDFKLRATQHDIGYMQWTPGALFEACCVPLVFVSVEHAALPEFVHFLSQLLSAGLLRRVVWDEAHLFLVHSSFRECLNHMTSARSVAVPFVFLSATVAPSLETPMLDKLNVRDVVVFRLPSVRPEISTNVLTFSSRSKMDEDLLLRFQMLSSQSRGIIFCRSVSNVQ</sequence>
<dbReference type="EMBL" id="KE504432">
    <property type="protein sequence ID" value="EPS92620.1"/>
    <property type="molecule type" value="Genomic_DNA"/>
</dbReference>
<evidence type="ECO:0000313" key="3">
    <source>
        <dbReference type="EMBL" id="EPS92620.1"/>
    </source>
</evidence>
<dbReference type="Pfam" id="PF00270">
    <property type="entry name" value="DEAD"/>
    <property type="match status" value="1"/>
</dbReference>
<dbReference type="PROSITE" id="PS51192">
    <property type="entry name" value="HELICASE_ATP_BIND_1"/>
    <property type="match status" value="1"/>
</dbReference>
<evidence type="ECO:0000256" key="1">
    <source>
        <dbReference type="ARBA" id="ARBA00005446"/>
    </source>
</evidence>
<name>S8ES58_FOMSC</name>
<organism evidence="3 4">
    <name type="scientific">Fomitopsis schrenkii</name>
    <name type="common">Brown rot fungus</name>
    <dbReference type="NCBI Taxonomy" id="2126942"/>
    <lineage>
        <taxon>Eukaryota</taxon>
        <taxon>Fungi</taxon>
        <taxon>Dikarya</taxon>
        <taxon>Basidiomycota</taxon>
        <taxon>Agaricomycotina</taxon>
        <taxon>Agaricomycetes</taxon>
        <taxon>Polyporales</taxon>
        <taxon>Fomitopsis</taxon>
    </lineage>
</organism>
<dbReference type="GO" id="GO:0043138">
    <property type="term" value="F:3'-5' DNA helicase activity"/>
    <property type="evidence" value="ECO:0007669"/>
    <property type="project" value="TreeGrafter"/>
</dbReference>
<dbReference type="GO" id="GO:0009378">
    <property type="term" value="F:four-way junction helicase activity"/>
    <property type="evidence" value="ECO:0007669"/>
    <property type="project" value="TreeGrafter"/>
</dbReference>
<dbReference type="GO" id="GO:0003676">
    <property type="term" value="F:nucleic acid binding"/>
    <property type="evidence" value="ECO:0007669"/>
    <property type="project" value="InterPro"/>
</dbReference>
<feature type="domain" description="Helicase ATP-binding" evidence="2">
    <location>
        <begin position="28"/>
        <end position="189"/>
    </location>
</feature>
<gene>
    <name evidence="3" type="ORF">FOMPIDRAFT_65631</name>
</gene>
<dbReference type="HOGENOM" id="CLU_1151815_0_0_1"/>
<dbReference type="Gene3D" id="3.40.50.300">
    <property type="entry name" value="P-loop containing nucleotide triphosphate hydrolases"/>
    <property type="match status" value="1"/>
</dbReference>
<feature type="non-terminal residue" evidence="3">
    <location>
        <position position="241"/>
    </location>
</feature>
<dbReference type="GO" id="GO:0000724">
    <property type="term" value="P:double-strand break repair via homologous recombination"/>
    <property type="evidence" value="ECO:0007669"/>
    <property type="project" value="TreeGrafter"/>
</dbReference>
<protein>
    <recommendedName>
        <fullName evidence="2">Helicase ATP-binding domain-containing protein</fullName>
    </recommendedName>
</protein>
<accession>S8ES58</accession>
<dbReference type="SUPFAM" id="SSF52540">
    <property type="entry name" value="P-loop containing nucleoside triphosphate hydrolases"/>
    <property type="match status" value="1"/>
</dbReference>
<dbReference type="eggNOG" id="KOG0351">
    <property type="taxonomic scope" value="Eukaryota"/>
</dbReference>
<dbReference type="InterPro" id="IPR027417">
    <property type="entry name" value="P-loop_NTPase"/>
</dbReference>
<dbReference type="InterPro" id="IPR014001">
    <property type="entry name" value="Helicase_ATP-bd"/>
</dbReference>
<proteinExistence type="inferred from homology"/>
<evidence type="ECO:0000259" key="2">
    <source>
        <dbReference type="PROSITE" id="PS51192"/>
    </source>
</evidence>